<reference evidence="1" key="1">
    <citation type="journal article" date="2021" name="New Phytol.">
        <title>Evolutionary innovations through gain and loss of genes in the ectomycorrhizal Boletales.</title>
        <authorList>
            <person name="Wu G."/>
            <person name="Miyauchi S."/>
            <person name="Morin E."/>
            <person name="Kuo A."/>
            <person name="Drula E."/>
            <person name="Varga T."/>
            <person name="Kohler A."/>
            <person name="Feng B."/>
            <person name="Cao Y."/>
            <person name="Lipzen A."/>
            <person name="Daum C."/>
            <person name="Hundley H."/>
            <person name="Pangilinan J."/>
            <person name="Johnson J."/>
            <person name="Barry K."/>
            <person name="LaButti K."/>
            <person name="Ng V."/>
            <person name="Ahrendt S."/>
            <person name="Min B."/>
            <person name="Choi I.G."/>
            <person name="Park H."/>
            <person name="Plett J.M."/>
            <person name="Magnuson J."/>
            <person name="Spatafora J.W."/>
            <person name="Nagy L.G."/>
            <person name="Henrissat B."/>
            <person name="Grigoriev I.V."/>
            <person name="Yang Z.L."/>
            <person name="Xu J."/>
            <person name="Martin F.M."/>
        </authorList>
    </citation>
    <scope>NUCLEOTIDE SEQUENCE</scope>
    <source>
        <strain evidence="1">KUC20120723A-06</strain>
    </source>
</reference>
<keyword evidence="2" id="KW-1185">Reference proteome</keyword>
<protein>
    <submittedName>
        <fullName evidence="1">Carnitine acetyltransferase</fullName>
    </submittedName>
</protein>
<sequence length="670" mass="75887">MNIARIFPSLRSRSFLNRRNSSSMAPHKLPRLPVPELRKTLDRYLQSVQPFLLEDEAKGGPSFESSYTKRLKWAQDFETGVGRSCQERLIALDKASPYNWLDDNIWLKKTYLEWRAPLLINSNWWLTFVNDRIIPESVLQGGQEPTWDGISPWQVRRAVWLLDRMLDFKERLTGQELYPETTRTGTRIWLRESTSKMFNICRIPQPHCDALSTAPAPSDTTSRQVILMIFNFCYTIDVCDSHNKRLPVDIIEQRFKSAVSDAQCRVRSGETAVPIGVLTADDRDKWATNHQHLLTLSTTNRETLKVIQQALLVVSLDNYTNDPDNSAPLLDSQSEMDAHLHNVRSARDAHNRWFDKALTLVVESNSRAGAMGEHSPCDALVPSIVAEYAVVEEIDGASFSSPAPSMELQPAASGWERLNWVVDSKIESECLAAGQRAQTLIQNSDDSAFWFTEYGGDWIKEAAKLSPDAYIQMVLQLAWYRSRGEFTATYETVLTRMFQRGRTETIRTFTADARAFVLAMVDKSSSLETRHSCLRRAIQTHATLTREGATGRGIDRHLLGLRLMLREDQGERCELFEDELFQRSQTWKLSTSGLSAGHQFRGTGFGSPYEDGYGINYLIGPEMVGFCIESKYSSPLTSTPMFKSLIVDALHDMREVCTAGLENAATLARL</sequence>
<name>A0ACB8BZT1_9AGAM</name>
<evidence type="ECO:0000313" key="1">
    <source>
        <dbReference type="EMBL" id="KAH7930218.1"/>
    </source>
</evidence>
<accession>A0ACB8BZT1</accession>
<comment type="caution">
    <text evidence="1">The sequence shown here is derived from an EMBL/GenBank/DDBJ whole genome shotgun (WGS) entry which is preliminary data.</text>
</comment>
<dbReference type="EMBL" id="MU266334">
    <property type="protein sequence ID" value="KAH7930218.1"/>
    <property type="molecule type" value="Genomic_DNA"/>
</dbReference>
<evidence type="ECO:0000313" key="2">
    <source>
        <dbReference type="Proteomes" id="UP000790709"/>
    </source>
</evidence>
<gene>
    <name evidence="1" type="ORF">BV22DRAFT_1079564</name>
</gene>
<proteinExistence type="predicted"/>
<dbReference type="Proteomes" id="UP000790709">
    <property type="component" value="Unassembled WGS sequence"/>
</dbReference>
<organism evidence="1 2">
    <name type="scientific">Leucogyrophana mollusca</name>
    <dbReference type="NCBI Taxonomy" id="85980"/>
    <lineage>
        <taxon>Eukaryota</taxon>
        <taxon>Fungi</taxon>
        <taxon>Dikarya</taxon>
        <taxon>Basidiomycota</taxon>
        <taxon>Agaricomycotina</taxon>
        <taxon>Agaricomycetes</taxon>
        <taxon>Agaricomycetidae</taxon>
        <taxon>Boletales</taxon>
        <taxon>Boletales incertae sedis</taxon>
        <taxon>Leucogyrophana</taxon>
    </lineage>
</organism>